<feature type="compositionally biased region" description="Basic and acidic residues" evidence="1">
    <location>
        <begin position="49"/>
        <end position="69"/>
    </location>
</feature>
<proteinExistence type="predicted"/>
<dbReference type="Proteomes" id="UP001321749">
    <property type="component" value="Unassembled WGS sequence"/>
</dbReference>
<feature type="region of interest" description="Disordered" evidence="1">
    <location>
        <begin position="49"/>
        <end position="76"/>
    </location>
</feature>
<reference evidence="2" key="1">
    <citation type="journal article" date="2023" name="Mol. Phylogenet. Evol.">
        <title>Genome-scale phylogeny and comparative genomics of the fungal order Sordariales.</title>
        <authorList>
            <person name="Hensen N."/>
            <person name="Bonometti L."/>
            <person name="Westerberg I."/>
            <person name="Brannstrom I.O."/>
            <person name="Guillou S."/>
            <person name="Cros-Aarteil S."/>
            <person name="Calhoun S."/>
            <person name="Haridas S."/>
            <person name="Kuo A."/>
            <person name="Mondo S."/>
            <person name="Pangilinan J."/>
            <person name="Riley R."/>
            <person name="LaButti K."/>
            <person name="Andreopoulos B."/>
            <person name="Lipzen A."/>
            <person name="Chen C."/>
            <person name="Yan M."/>
            <person name="Daum C."/>
            <person name="Ng V."/>
            <person name="Clum A."/>
            <person name="Steindorff A."/>
            <person name="Ohm R.A."/>
            <person name="Martin F."/>
            <person name="Silar P."/>
            <person name="Natvig D.O."/>
            <person name="Lalanne C."/>
            <person name="Gautier V."/>
            <person name="Ament-Velasquez S.L."/>
            <person name="Kruys A."/>
            <person name="Hutchinson M.I."/>
            <person name="Powell A.J."/>
            <person name="Barry K."/>
            <person name="Miller A.N."/>
            <person name="Grigoriev I.V."/>
            <person name="Debuchy R."/>
            <person name="Gladieux P."/>
            <person name="Hiltunen Thoren M."/>
            <person name="Johannesson H."/>
        </authorList>
    </citation>
    <scope>NUCLEOTIDE SEQUENCE</scope>
    <source>
        <strain evidence="2">PSN324</strain>
    </source>
</reference>
<keyword evidence="3" id="KW-1185">Reference proteome</keyword>
<comment type="caution">
    <text evidence="2">The sequence shown here is derived from an EMBL/GenBank/DDBJ whole genome shotgun (WGS) entry which is preliminary data.</text>
</comment>
<evidence type="ECO:0000313" key="3">
    <source>
        <dbReference type="Proteomes" id="UP001321749"/>
    </source>
</evidence>
<organism evidence="2 3">
    <name type="scientific">Cladorrhinum samala</name>
    <dbReference type="NCBI Taxonomy" id="585594"/>
    <lineage>
        <taxon>Eukaryota</taxon>
        <taxon>Fungi</taxon>
        <taxon>Dikarya</taxon>
        <taxon>Ascomycota</taxon>
        <taxon>Pezizomycotina</taxon>
        <taxon>Sordariomycetes</taxon>
        <taxon>Sordariomycetidae</taxon>
        <taxon>Sordariales</taxon>
        <taxon>Podosporaceae</taxon>
        <taxon>Cladorrhinum</taxon>
    </lineage>
</organism>
<reference evidence="2" key="2">
    <citation type="submission" date="2023-06" db="EMBL/GenBank/DDBJ databases">
        <authorList>
            <consortium name="Lawrence Berkeley National Laboratory"/>
            <person name="Mondo S.J."/>
            <person name="Hensen N."/>
            <person name="Bonometti L."/>
            <person name="Westerberg I."/>
            <person name="Brannstrom I.O."/>
            <person name="Guillou S."/>
            <person name="Cros-Aarteil S."/>
            <person name="Calhoun S."/>
            <person name="Haridas S."/>
            <person name="Kuo A."/>
            <person name="Pangilinan J."/>
            <person name="Riley R."/>
            <person name="Labutti K."/>
            <person name="Andreopoulos B."/>
            <person name="Lipzen A."/>
            <person name="Chen C."/>
            <person name="Yanf M."/>
            <person name="Daum C."/>
            <person name="Ng V."/>
            <person name="Clum A."/>
            <person name="Steindorff A."/>
            <person name="Ohm R."/>
            <person name="Martin F."/>
            <person name="Silar P."/>
            <person name="Natvig D."/>
            <person name="Lalanne C."/>
            <person name="Gautier V."/>
            <person name="Ament-Velasquez S.L."/>
            <person name="Kruys A."/>
            <person name="Hutchinson M.I."/>
            <person name="Powell A.J."/>
            <person name="Barry K."/>
            <person name="Miller A.N."/>
            <person name="Grigoriev I.V."/>
            <person name="Debuchy R."/>
            <person name="Gladieux P."/>
            <person name="Thoren M.H."/>
            <person name="Johannesson H."/>
        </authorList>
    </citation>
    <scope>NUCLEOTIDE SEQUENCE</scope>
    <source>
        <strain evidence="2">PSN324</strain>
    </source>
</reference>
<gene>
    <name evidence="2" type="ORF">QBC42DRAFT_267890</name>
</gene>
<evidence type="ECO:0000256" key="1">
    <source>
        <dbReference type="SAM" id="MobiDB-lite"/>
    </source>
</evidence>
<protein>
    <submittedName>
        <fullName evidence="2">Uncharacterized protein</fullName>
    </submittedName>
</protein>
<sequence>MEKGAVLLSTIVGAAVGGLGANAVERRLERRNGREEEWGARRKELEGKVRDAEGDVRRERRDWDDDNKRKGGARGY</sequence>
<name>A0AAV9HQZ8_9PEZI</name>
<evidence type="ECO:0000313" key="2">
    <source>
        <dbReference type="EMBL" id="KAK4462465.1"/>
    </source>
</evidence>
<accession>A0AAV9HQZ8</accession>
<dbReference type="EMBL" id="MU864972">
    <property type="protein sequence ID" value="KAK4462465.1"/>
    <property type="molecule type" value="Genomic_DNA"/>
</dbReference>
<dbReference type="AlphaFoldDB" id="A0AAV9HQZ8"/>